<dbReference type="Proteomes" id="UP000007110">
    <property type="component" value="Unassembled WGS sequence"/>
</dbReference>
<dbReference type="RefSeq" id="XP_030838462.1">
    <property type="nucleotide sequence ID" value="XM_030982602.1"/>
</dbReference>
<keyword evidence="2" id="KW-1185">Reference proteome</keyword>
<dbReference type="KEGG" id="spu:115922861"/>
<reference evidence="1" key="2">
    <citation type="submission" date="2021-01" db="UniProtKB">
        <authorList>
            <consortium name="EnsemblMetazoa"/>
        </authorList>
    </citation>
    <scope>IDENTIFICATION</scope>
</reference>
<proteinExistence type="predicted"/>
<dbReference type="AlphaFoldDB" id="A0A7M7NLM8"/>
<accession>A0A7M7NLM8</accession>
<evidence type="ECO:0000313" key="1">
    <source>
        <dbReference type="EnsemblMetazoa" id="XP_030838462"/>
    </source>
</evidence>
<protein>
    <submittedName>
        <fullName evidence="1">Uncharacterized protein</fullName>
    </submittedName>
</protein>
<evidence type="ECO:0000313" key="2">
    <source>
        <dbReference type="Proteomes" id="UP000007110"/>
    </source>
</evidence>
<dbReference type="EnsemblMetazoa" id="XM_030982602">
    <property type="protein sequence ID" value="XP_030838462"/>
    <property type="gene ID" value="LOC115922861"/>
</dbReference>
<sequence length="180" mass="20777">MNIVAALRLSYSYVRYALLVLQEKQLKRSVSVRSEMRTLSAKLLQELSDLDETIVMGMNKNASLQEAEIIFSSAACLNASFPTTGPHEVNDLNMDLKAARNAFQSISTKKRLLEWISEVVRIDLCSYIQLEHRCDEDLRFYLILLECPVFRYPHLEWCQKVLTAIGRLMIHVGIFSRNRH</sequence>
<reference evidence="2" key="1">
    <citation type="submission" date="2015-02" db="EMBL/GenBank/DDBJ databases">
        <title>Genome sequencing for Strongylocentrotus purpuratus.</title>
        <authorList>
            <person name="Murali S."/>
            <person name="Liu Y."/>
            <person name="Vee V."/>
            <person name="English A."/>
            <person name="Wang M."/>
            <person name="Skinner E."/>
            <person name="Han Y."/>
            <person name="Muzny D.M."/>
            <person name="Worley K.C."/>
            <person name="Gibbs R.A."/>
        </authorList>
    </citation>
    <scope>NUCLEOTIDE SEQUENCE</scope>
</reference>
<dbReference type="GeneID" id="115922861"/>
<name>A0A7M7NLM8_STRPU</name>
<organism evidence="1 2">
    <name type="scientific">Strongylocentrotus purpuratus</name>
    <name type="common">Purple sea urchin</name>
    <dbReference type="NCBI Taxonomy" id="7668"/>
    <lineage>
        <taxon>Eukaryota</taxon>
        <taxon>Metazoa</taxon>
        <taxon>Echinodermata</taxon>
        <taxon>Eleutherozoa</taxon>
        <taxon>Echinozoa</taxon>
        <taxon>Echinoidea</taxon>
        <taxon>Euechinoidea</taxon>
        <taxon>Echinacea</taxon>
        <taxon>Camarodonta</taxon>
        <taxon>Echinidea</taxon>
        <taxon>Strongylocentrotidae</taxon>
        <taxon>Strongylocentrotus</taxon>
    </lineage>
</organism>
<dbReference type="InParanoid" id="A0A7M7NLM8"/>